<proteinExistence type="predicted"/>
<dbReference type="PANTHER" id="PTHR38011">
    <property type="entry name" value="DIHYDROFOLATE REDUCTASE FAMILY PROTEIN (AFU_ORTHOLOGUE AFUA_8G06820)"/>
    <property type="match status" value="1"/>
</dbReference>
<accession>A0A5C8FV21</accession>
<organism evidence="5 6">
    <name type="scientific">Brachyspira aalborgi</name>
    <dbReference type="NCBI Taxonomy" id="29522"/>
    <lineage>
        <taxon>Bacteria</taxon>
        <taxon>Pseudomonadati</taxon>
        <taxon>Spirochaetota</taxon>
        <taxon>Spirochaetia</taxon>
        <taxon>Brachyspirales</taxon>
        <taxon>Brachyspiraceae</taxon>
        <taxon>Brachyspira</taxon>
    </lineage>
</organism>
<keyword evidence="3" id="KW-0560">Oxidoreductase</keyword>
<evidence type="ECO:0000259" key="4">
    <source>
        <dbReference type="Pfam" id="PF01872"/>
    </source>
</evidence>
<evidence type="ECO:0000256" key="2">
    <source>
        <dbReference type="ARBA" id="ARBA00022857"/>
    </source>
</evidence>
<dbReference type="InterPro" id="IPR050765">
    <property type="entry name" value="Riboflavin_Biosynth_HTPR"/>
</dbReference>
<dbReference type="Gene3D" id="3.40.430.10">
    <property type="entry name" value="Dihydrofolate Reductase, subunit A"/>
    <property type="match status" value="1"/>
</dbReference>
<dbReference type="PANTHER" id="PTHR38011:SF7">
    <property type="entry name" value="2,5-DIAMINO-6-RIBOSYLAMINO-4(3H)-PYRIMIDINONE 5'-PHOSPHATE REDUCTASE"/>
    <property type="match status" value="1"/>
</dbReference>
<evidence type="ECO:0000256" key="1">
    <source>
        <dbReference type="ARBA" id="ARBA00005104"/>
    </source>
</evidence>
<evidence type="ECO:0000256" key="3">
    <source>
        <dbReference type="ARBA" id="ARBA00023002"/>
    </source>
</evidence>
<dbReference type="InterPro" id="IPR024072">
    <property type="entry name" value="DHFR-like_dom_sf"/>
</dbReference>
<protein>
    <recommendedName>
        <fullName evidence="4">Bacterial bifunctional deaminase-reductase C-terminal domain-containing protein</fullName>
    </recommendedName>
</protein>
<dbReference type="SUPFAM" id="SSF53597">
    <property type="entry name" value="Dihydrofolate reductase-like"/>
    <property type="match status" value="1"/>
</dbReference>
<dbReference type="AlphaFoldDB" id="A0A5C8FV21"/>
<name>A0A5C8FV21_9SPIR</name>
<dbReference type="EMBL" id="SAYI01000023">
    <property type="protein sequence ID" value="TXJ53477.1"/>
    <property type="molecule type" value="Genomic_DNA"/>
</dbReference>
<dbReference type="GO" id="GO:0009231">
    <property type="term" value="P:riboflavin biosynthetic process"/>
    <property type="evidence" value="ECO:0007669"/>
    <property type="project" value="InterPro"/>
</dbReference>
<comment type="caution">
    <text evidence="5">The sequence shown here is derived from an EMBL/GenBank/DDBJ whole genome shotgun (WGS) entry which is preliminary data.</text>
</comment>
<evidence type="ECO:0000313" key="6">
    <source>
        <dbReference type="Proteomes" id="UP000322327"/>
    </source>
</evidence>
<dbReference type="Proteomes" id="UP000322327">
    <property type="component" value="Unassembled WGS sequence"/>
</dbReference>
<reference evidence="5 6" key="1">
    <citation type="journal article" date="1992" name="Lakartidningen">
        <title>[Penicillin V and not amoxicillin is the first choice preparation in acute otitis].</title>
        <authorList>
            <person name="Kamme C."/>
            <person name="Lundgren K."/>
            <person name="Prellner K."/>
        </authorList>
    </citation>
    <scope>NUCLEOTIDE SEQUENCE [LARGE SCALE GENOMIC DNA]</scope>
    <source>
        <strain evidence="5 6">PC3053II</strain>
    </source>
</reference>
<feature type="domain" description="Bacterial bifunctional deaminase-reductase C-terminal" evidence="4">
    <location>
        <begin position="114"/>
        <end position="227"/>
    </location>
</feature>
<dbReference type="InterPro" id="IPR002734">
    <property type="entry name" value="RibDG_C"/>
</dbReference>
<keyword evidence="2" id="KW-0521">NADP</keyword>
<evidence type="ECO:0000313" key="5">
    <source>
        <dbReference type="EMBL" id="TXJ53477.1"/>
    </source>
</evidence>
<gene>
    <name evidence="5" type="ORF">EPJ76_12270</name>
</gene>
<dbReference type="GO" id="GO:0008703">
    <property type="term" value="F:5-amino-6-(5-phosphoribosylamino)uracil reductase activity"/>
    <property type="evidence" value="ECO:0007669"/>
    <property type="project" value="InterPro"/>
</dbReference>
<dbReference type="Pfam" id="PF01872">
    <property type="entry name" value="RibD_C"/>
    <property type="match status" value="1"/>
</dbReference>
<sequence>MVKERKMFKPYVSLLMLISIDGKIDGSFINDYNQELGDYYEELKLEISEAWGNGSSTHKIYFSDENAYISKYKNSKMDYEDNIVKSEFPYVVSFDTNGKVKWKDNLLIYPDNIKNQVLVVTTKKSSAEYIAYLKEKKIAYIFAGEEKIDLNIALDKLYRLFNIKKFAITGGATINAEFFRENLVDEIMIMIAPFIDGSKNATISETVDGKSLTKEFKFSEVKKLKNGGLLLIYKK</sequence>
<comment type="pathway">
    <text evidence="1">Cofactor biosynthesis; riboflavin biosynthesis.</text>
</comment>